<reference evidence="1" key="1">
    <citation type="journal article" date="2014" name="Int. J. Syst. Evol. Microbiol.">
        <title>Complete genome sequence of Corynebacterium casei LMG S-19264T (=DSM 44701T), isolated from a smear-ripened cheese.</title>
        <authorList>
            <consortium name="US DOE Joint Genome Institute (JGI-PGF)"/>
            <person name="Walter F."/>
            <person name="Albersmeier A."/>
            <person name="Kalinowski J."/>
            <person name="Ruckert C."/>
        </authorList>
    </citation>
    <scope>NUCLEOTIDE SEQUENCE</scope>
    <source>
        <strain evidence="1">CGMCC 1.10998</strain>
    </source>
</reference>
<evidence type="ECO:0000313" key="1">
    <source>
        <dbReference type="EMBL" id="GGC87695.1"/>
    </source>
</evidence>
<gene>
    <name evidence="1" type="ORF">GCM10011396_38650</name>
</gene>
<keyword evidence="2" id="KW-1185">Reference proteome</keyword>
<accession>A0A916UTN6</accession>
<protein>
    <recommendedName>
        <fullName evidence="3">RHS repeat-associated core domain-containing protein</fullName>
    </recommendedName>
</protein>
<reference evidence="1" key="2">
    <citation type="submission" date="2020-09" db="EMBL/GenBank/DDBJ databases">
        <authorList>
            <person name="Sun Q."/>
            <person name="Zhou Y."/>
        </authorList>
    </citation>
    <scope>NUCLEOTIDE SEQUENCE</scope>
    <source>
        <strain evidence="1">CGMCC 1.10998</strain>
    </source>
</reference>
<proteinExistence type="predicted"/>
<sequence>MTVDGTTTPDIGFTGHVNDVDTGLTYMQQRYYDPIAGRFLSEDPALADANTGGGFSRYLYALNNPYRYIDPDGRESKCSPAMGVSCESSVNSTGSNGRSSNLKGEKGVNMRLEEINSIKGSQVLARNVTIVTESGVRFQVDIVWKDPLGAYNFEEIKFGPSSKLTAPQRAGLAEFTAGKWTVAGERAIEAGLKVGEPMGGIPRTRFGGWSLRGFGGADTNKMWEKVRKAWSEGGKYQNTD</sequence>
<dbReference type="NCBIfam" id="TIGR03696">
    <property type="entry name" value="Rhs_assc_core"/>
    <property type="match status" value="1"/>
</dbReference>
<dbReference type="InterPro" id="IPR022385">
    <property type="entry name" value="Rhs_assc_core"/>
</dbReference>
<evidence type="ECO:0008006" key="3">
    <source>
        <dbReference type="Google" id="ProtNLM"/>
    </source>
</evidence>
<name>A0A916UTN6_9BURK</name>
<dbReference type="AlphaFoldDB" id="A0A916UTN6"/>
<dbReference type="PANTHER" id="PTHR32305:SF15">
    <property type="entry name" value="PROTEIN RHSA-RELATED"/>
    <property type="match status" value="1"/>
</dbReference>
<dbReference type="Proteomes" id="UP000637423">
    <property type="component" value="Unassembled WGS sequence"/>
</dbReference>
<comment type="caution">
    <text evidence="1">The sequence shown here is derived from an EMBL/GenBank/DDBJ whole genome shotgun (WGS) entry which is preliminary data.</text>
</comment>
<evidence type="ECO:0000313" key="2">
    <source>
        <dbReference type="Proteomes" id="UP000637423"/>
    </source>
</evidence>
<dbReference type="InterPro" id="IPR050708">
    <property type="entry name" value="T6SS_VgrG/RHS"/>
</dbReference>
<organism evidence="1 2">
    <name type="scientific">Undibacterium terreum</name>
    <dbReference type="NCBI Taxonomy" id="1224302"/>
    <lineage>
        <taxon>Bacteria</taxon>
        <taxon>Pseudomonadati</taxon>
        <taxon>Pseudomonadota</taxon>
        <taxon>Betaproteobacteria</taxon>
        <taxon>Burkholderiales</taxon>
        <taxon>Oxalobacteraceae</taxon>
        <taxon>Undibacterium</taxon>
    </lineage>
</organism>
<dbReference type="Gene3D" id="2.180.10.10">
    <property type="entry name" value="RHS repeat-associated core"/>
    <property type="match status" value="1"/>
</dbReference>
<dbReference type="PANTHER" id="PTHR32305">
    <property type="match status" value="1"/>
</dbReference>
<dbReference type="EMBL" id="BMED01000004">
    <property type="protein sequence ID" value="GGC87695.1"/>
    <property type="molecule type" value="Genomic_DNA"/>
</dbReference>